<dbReference type="EMBL" id="MHSK01000006">
    <property type="protein sequence ID" value="OHA42791.1"/>
    <property type="molecule type" value="Genomic_DNA"/>
</dbReference>
<dbReference type="AlphaFoldDB" id="A0A1G2P5E3"/>
<organism evidence="1 2">
    <name type="scientific">Candidatus Taylorbacteria bacterium RIFCSPLOWO2_12_FULL_43_20</name>
    <dbReference type="NCBI Taxonomy" id="1802332"/>
    <lineage>
        <taxon>Bacteria</taxon>
        <taxon>Candidatus Tayloriibacteriota</taxon>
    </lineage>
</organism>
<reference evidence="1 2" key="1">
    <citation type="journal article" date="2016" name="Nat. Commun.">
        <title>Thousands of microbial genomes shed light on interconnected biogeochemical processes in an aquifer system.</title>
        <authorList>
            <person name="Anantharaman K."/>
            <person name="Brown C.T."/>
            <person name="Hug L.A."/>
            <person name="Sharon I."/>
            <person name="Castelle C.J."/>
            <person name="Probst A.J."/>
            <person name="Thomas B.C."/>
            <person name="Singh A."/>
            <person name="Wilkins M.J."/>
            <person name="Karaoz U."/>
            <person name="Brodie E.L."/>
            <person name="Williams K.H."/>
            <person name="Hubbard S.S."/>
            <person name="Banfield J.F."/>
        </authorList>
    </citation>
    <scope>NUCLEOTIDE SEQUENCE [LARGE SCALE GENOMIC DNA]</scope>
</reference>
<protein>
    <submittedName>
        <fullName evidence="1">Uncharacterized protein</fullName>
    </submittedName>
</protein>
<name>A0A1G2P5E3_9BACT</name>
<accession>A0A1G2P5E3</accession>
<gene>
    <name evidence="1" type="ORF">A3G52_03235</name>
</gene>
<sequence length="115" mass="13472">MAFESAKENEQRHEDYQARFAREKNEVVAQMVKDYSRSDAPLEPHIVEQTIEGYVRELVKDRSFFTLTAEEKKNMLNSPAFDPRAAEETEILARRSAIKEAVREVEKIIEEKNNR</sequence>
<evidence type="ECO:0000313" key="2">
    <source>
        <dbReference type="Proteomes" id="UP000177269"/>
    </source>
</evidence>
<comment type="caution">
    <text evidence="1">The sequence shown here is derived from an EMBL/GenBank/DDBJ whole genome shotgun (WGS) entry which is preliminary data.</text>
</comment>
<evidence type="ECO:0000313" key="1">
    <source>
        <dbReference type="EMBL" id="OHA42791.1"/>
    </source>
</evidence>
<dbReference type="Proteomes" id="UP000177269">
    <property type="component" value="Unassembled WGS sequence"/>
</dbReference>
<proteinExistence type="predicted"/>